<dbReference type="InterPro" id="IPR027417">
    <property type="entry name" value="P-loop_NTPase"/>
</dbReference>
<dbReference type="InterPro" id="IPR041685">
    <property type="entry name" value="AAA_GajA/Old/RecF-like"/>
</dbReference>
<dbReference type="AlphaFoldDB" id="A0A375BYE8"/>
<sequence length="793" mass="87945">MKLQAYRLRNYRRLRDVVIELDDKISIFVGANNSGKTSAAQGLYSMLRGDASSFELFDFSAILWAEIDNIGNASLGDVDALKQLPAITLDVWFRVGDADLGVAMPLLPSTDWEGKCVGIRVSFEPKNPYDLVKTYRELREKTTAAAMKLAAKPATGAERAAGGVTEYKPWPQTLTKFLTKELTKYYGFRYYVLDEREFDRYKEKSAAYTPPEVAGDRKGDTILKSLVKVDFLRAQRHLDDPQAGGSAGRAENLSSRLSRFYERNLEKREDDHQALQALDISEKELNSHLKNVFNDTLEQLKKLGYPGVNNPDIVIRAALDPSKVLGQSAKVHYVVPGGGEAQLPDSYNGLGFKNLVYMVVELIDLHERWSKEKDDRPPLHLVYIEEPEAHLHAQVQQVFVRNVLKLLEENHENESIFHTQLVVTTHSPHILYERGFSPIRYFRRVSAEMAHHTDVRNLSRFKAGEEEKEALAFLQRYLKLTHCDLFFSDAAILVEGNVERLLVPAMIESCAERLRSSALTVLEVGGAFAHRFRELIEFIGITTLVITDLDSVLVKAPAAASATAPTAGHEDEEEDLKVFEVEEDDDAGKVGAEAVKRSSKKRGKTCEAHTPDAVTANQTLISWIPKKRTVEELWAVGDAAKVHTLDGGKAHVRVAYQTKVNVTVCEVTAELCGRTLEEAFGLENASWCQDEKNVAVGLKLRNAAKTPQELATGLHKRVISKSFDKTRFALEVLASGPLKGWKVPAYICEGLTWLETMVAYEAETEGAVAANAAAIAPIDGGAIAPEAAPGAQE</sequence>
<dbReference type="InterPro" id="IPR051396">
    <property type="entry name" value="Bact_Antivir_Def_Nuclease"/>
</dbReference>
<comment type="caution">
    <text evidence="3">The sequence shown here is derived from an EMBL/GenBank/DDBJ whole genome shotgun (WGS) entry which is preliminary data.</text>
</comment>
<gene>
    <name evidence="3" type="ORF">CBM2589_A10107</name>
</gene>
<evidence type="ECO:0000313" key="3">
    <source>
        <dbReference type="EMBL" id="SOY58460.1"/>
    </source>
</evidence>
<dbReference type="RefSeq" id="WP_116338625.1">
    <property type="nucleotide sequence ID" value="NZ_LT976857.1"/>
</dbReference>
<dbReference type="CDD" id="cd01026">
    <property type="entry name" value="TOPRIM_OLD"/>
    <property type="match status" value="1"/>
</dbReference>
<dbReference type="InterPro" id="IPR034139">
    <property type="entry name" value="TOPRIM_OLD"/>
</dbReference>
<dbReference type="Pfam" id="PF20469">
    <property type="entry name" value="OLD-like_TOPRIM"/>
    <property type="match status" value="1"/>
</dbReference>
<organism evidence="3">
    <name type="scientific">Cupriavidus taiwanensis</name>
    <dbReference type="NCBI Taxonomy" id="164546"/>
    <lineage>
        <taxon>Bacteria</taxon>
        <taxon>Pseudomonadati</taxon>
        <taxon>Pseudomonadota</taxon>
        <taxon>Betaproteobacteria</taxon>
        <taxon>Burkholderiales</taxon>
        <taxon>Burkholderiaceae</taxon>
        <taxon>Cupriavidus</taxon>
    </lineage>
</organism>
<feature type="domain" description="Endonuclease GajA/Old nuclease/RecF-like AAA" evidence="1">
    <location>
        <begin position="1"/>
        <end position="430"/>
    </location>
</feature>
<name>A0A375BYE8_9BURK</name>
<dbReference type="PANTHER" id="PTHR43581:SF2">
    <property type="entry name" value="EXCINUCLEASE ATPASE SUBUNIT"/>
    <property type="match status" value="1"/>
</dbReference>
<evidence type="ECO:0000259" key="1">
    <source>
        <dbReference type="Pfam" id="PF13175"/>
    </source>
</evidence>
<evidence type="ECO:0000259" key="2">
    <source>
        <dbReference type="Pfam" id="PF20469"/>
    </source>
</evidence>
<protein>
    <submittedName>
        <fullName evidence="3">Uncharacterized protein</fullName>
    </submittedName>
</protein>
<accession>A0A375BYE8</accession>
<dbReference type="PANTHER" id="PTHR43581">
    <property type="entry name" value="ATP/GTP PHOSPHATASE"/>
    <property type="match status" value="1"/>
</dbReference>
<dbReference type="Pfam" id="PF13175">
    <property type="entry name" value="AAA_15"/>
    <property type="match status" value="1"/>
</dbReference>
<dbReference type="SUPFAM" id="SSF52540">
    <property type="entry name" value="P-loop containing nucleoside triphosphate hydrolases"/>
    <property type="match status" value="1"/>
</dbReference>
<dbReference type="Proteomes" id="UP000256297">
    <property type="component" value="Chromosome CBM2589_a"/>
</dbReference>
<reference evidence="3" key="1">
    <citation type="submission" date="2018-01" db="EMBL/GenBank/DDBJ databases">
        <authorList>
            <person name="Clerissi C."/>
        </authorList>
    </citation>
    <scope>NUCLEOTIDE SEQUENCE</scope>
    <source>
        <strain evidence="3">Cupriavidus taiwanensis STM 3521</strain>
    </source>
</reference>
<proteinExistence type="predicted"/>
<dbReference type="EMBL" id="OFSP01000031">
    <property type="protein sequence ID" value="SOY58460.1"/>
    <property type="molecule type" value="Genomic_DNA"/>
</dbReference>
<dbReference type="Gene3D" id="3.40.50.300">
    <property type="entry name" value="P-loop containing nucleotide triphosphate hydrolases"/>
    <property type="match status" value="1"/>
</dbReference>
<feature type="domain" description="OLD protein-like TOPRIM" evidence="2">
    <location>
        <begin position="486"/>
        <end position="550"/>
    </location>
</feature>